<keyword evidence="1" id="KW-0472">Membrane</keyword>
<organism evidence="2 3">
    <name type="scientific">Malassezia nana</name>
    <dbReference type="NCBI Taxonomy" id="180528"/>
    <lineage>
        <taxon>Eukaryota</taxon>
        <taxon>Fungi</taxon>
        <taxon>Dikarya</taxon>
        <taxon>Basidiomycota</taxon>
        <taxon>Ustilaginomycotina</taxon>
        <taxon>Malasseziomycetes</taxon>
        <taxon>Malasseziales</taxon>
        <taxon>Malasseziaceae</taxon>
        <taxon>Malassezia</taxon>
    </lineage>
</organism>
<evidence type="ECO:0000313" key="2">
    <source>
        <dbReference type="EMBL" id="WFD28706.1"/>
    </source>
</evidence>
<dbReference type="AlphaFoldDB" id="A0AAF0EQ21"/>
<feature type="transmembrane region" description="Helical" evidence="1">
    <location>
        <begin position="186"/>
        <end position="207"/>
    </location>
</feature>
<feature type="transmembrane region" description="Helical" evidence="1">
    <location>
        <begin position="117"/>
        <end position="137"/>
    </location>
</feature>
<proteinExistence type="predicted"/>
<keyword evidence="3" id="KW-1185">Reference proteome</keyword>
<protein>
    <submittedName>
        <fullName evidence="2">Uncharacterized protein</fullName>
    </submittedName>
</protein>
<keyword evidence="1" id="KW-1133">Transmembrane helix</keyword>
<sequence length="307" mass="34154">MSESAPVYPRRDLMRPGWAHNYIHPGNVAPTYSDSVRSLLYNSLRPAFITAHGLAAFVALILAALHWRSLALEDGKVKLFTTVSAVLFTVVCVAEVAGFLAGLFAHMGMVKLFSRSSVLVLVMALVAQILSVVNIYANRHPMISQCIAYESRYTGDLEQSGDEAAQEPTASDICSDMWHTAAVWNIVWLVLIALVGSLFYVLTLRYLQKMQDPGAGRRPAQPYMANNHHDLEAPNAYPMSTVPPSMFPRDELDANEDAFDDDKVDFHMGTWDYPTMDHDIEDDEFVNSMPEYAQKPTIITKLSPAAR</sequence>
<evidence type="ECO:0000313" key="3">
    <source>
        <dbReference type="Proteomes" id="UP001213623"/>
    </source>
</evidence>
<name>A0AAF0EQ21_9BASI</name>
<evidence type="ECO:0000256" key="1">
    <source>
        <dbReference type="SAM" id="Phobius"/>
    </source>
</evidence>
<feature type="transmembrane region" description="Helical" evidence="1">
    <location>
        <begin position="79"/>
        <end position="105"/>
    </location>
</feature>
<reference evidence="2" key="1">
    <citation type="submission" date="2023-03" db="EMBL/GenBank/DDBJ databases">
        <title>Mating type loci evolution in Malassezia.</title>
        <authorList>
            <person name="Coelho M.A."/>
        </authorList>
    </citation>
    <scope>NUCLEOTIDE SEQUENCE</scope>
    <source>
        <strain evidence="2">CBS 9557</strain>
    </source>
</reference>
<gene>
    <name evidence="2" type="ORF">MNAN1_003719</name>
</gene>
<feature type="transmembrane region" description="Helical" evidence="1">
    <location>
        <begin position="47"/>
        <end position="67"/>
    </location>
</feature>
<accession>A0AAF0EQ21</accession>
<keyword evidence="1" id="KW-0812">Transmembrane</keyword>
<dbReference type="Proteomes" id="UP001213623">
    <property type="component" value="Chromosome 7"/>
</dbReference>
<dbReference type="EMBL" id="CP119898">
    <property type="protein sequence ID" value="WFD28706.1"/>
    <property type="molecule type" value="Genomic_DNA"/>
</dbReference>